<reference evidence="11 12" key="1">
    <citation type="submission" date="2019-03" db="EMBL/GenBank/DDBJ databases">
        <title>First draft genome of Liparis tanakae, snailfish: a comprehensive survey of snailfish specific genes.</title>
        <authorList>
            <person name="Kim W."/>
            <person name="Song I."/>
            <person name="Jeong J.-H."/>
            <person name="Kim D."/>
            <person name="Kim S."/>
            <person name="Ryu S."/>
            <person name="Song J.Y."/>
            <person name="Lee S.K."/>
        </authorList>
    </citation>
    <scope>NUCLEOTIDE SEQUENCE [LARGE SCALE GENOMIC DNA]</scope>
    <source>
        <tissue evidence="11">Muscle</tissue>
    </source>
</reference>
<evidence type="ECO:0000256" key="9">
    <source>
        <dbReference type="SAM" id="SignalP"/>
    </source>
</evidence>
<evidence type="ECO:0000256" key="3">
    <source>
        <dbReference type="ARBA" id="ARBA00022530"/>
    </source>
</evidence>
<evidence type="ECO:0000256" key="6">
    <source>
        <dbReference type="ARBA" id="ARBA00038549"/>
    </source>
</evidence>
<keyword evidence="4 9" id="KW-0732">Signal</keyword>
<dbReference type="GO" id="GO:0010811">
    <property type="term" value="P:positive regulation of cell-substrate adhesion"/>
    <property type="evidence" value="ECO:0007669"/>
    <property type="project" value="TreeGrafter"/>
</dbReference>
<feature type="compositionally biased region" description="Basic and acidic residues" evidence="8">
    <location>
        <begin position="534"/>
        <end position="543"/>
    </location>
</feature>
<sequence>MRRASVLTLALIYLLTWTSEADKETQLKRVQLHRRARLVRARQGASDKERPVGRMRPGFGSAISVQGSRNQGEVQADEGVAVSARAGSAQGKRAGGPSFGPRRGAAGQVALPRRPNTLRDEGTPGARARGTRMPNGAGSPNLLASFAGKNRVLVISAPHESDGYYRMMMSLLKTDVYCELAERHVHQVVIFHQEGEMGGKVRRITAEGKVMEEPLDTALIPRLMGVLKLEKGKFGMVLLKKTLQVEERYPYPVRLEAMYEVIDQSPVRKQERSRQKGFVQKCKAAGVEGQVEEATLTEAPVERKPGKKIPRKPTTTTTTTTTATTTTRPTTTTTTTRPTTTTTTRAPTTTTTTTKPTTTTTRRTTTKRPTTTTTTTQRPTRAQTTALWLPAPRTTPDPHSYHHRERERHPAKTTPAGENRTDKDNREPHGRKLVPATHKPSKTKPTRRKNGGEKVLTNEYEDKYEAGKPTASDPEEAETFPDVSPTKKVKGRHDKHDKKKKKNDKAAKKAERRAGKAGKEGKIGGKKNGKKTSKYPEKEDYPKPTRKPTPPPKGTLASFLDYFENRRRLLLITSPSEESNMYAQQRDEYLESVCEMAIRKVSIITIFGSLTNSTMKIDHYQLEKDKPMKGLLQEDLENQDLITELRKEFGMTHDDFYMVLTDADMRVKQSYEVPIAMKAVLNYVDTFSSRIREMEQQKRDGVVCKKEDKPRSLENFLSRFRWRRRLFIISAPNDEEWAYQQQLYALASQACNLGSATVEREGLSANLVKDVRNYFQISSEYFSMLLVGKDGNVKSWYPSPMWSMAIIYDLIDSMQLRRQEMAIQQSLGMRCPEDEYGGYGYHQHGYQDGYHQGYGY</sequence>
<evidence type="ECO:0000313" key="11">
    <source>
        <dbReference type="EMBL" id="TNN79093.1"/>
    </source>
</evidence>
<feature type="domain" description="DUF4174" evidence="10">
    <location>
        <begin position="559"/>
        <end position="693"/>
    </location>
</feature>
<protein>
    <recommendedName>
        <fullName evidence="7">Coiled-coil domain-containing protein 80</fullName>
    </recommendedName>
</protein>
<evidence type="ECO:0000256" key="4">
    <source>
        <dbReference type="ARBA" id="ARBA00022729"/>
    </source>
</evidence>
<organism evidence="11 12">
    <name type="scientific">Liparis tanakae</name>
    <name type="common">Tanaka's snailfish</name>
    <dbReference type="NCBI Taxonomy" id="230148"/>
    <lineage>
        <taxon>Eukaryota</taxon>
        <taxon>Metazoa</taxon>
        <taxon>Chordata</taxon>
        <taxon>Craniata</taxon>
        <taxon>Vertebrata</taxon>
        <taxon>Euteleostomi</taxon>
        <taxon>Actinopterygii</taxon>
        <taxon>Neopterygii</taxon>
        <taxon>Teleostei</taxon>
        <taxon>Neoteleostei</taxon>
        <taxon>Acanthomorphata</taxon>
        <taxon>Eupercaria</taxon>
        <taxon>Perciformes</taxon>
        <taxon>Cottioidei</taxon>
        <taxon>Cottales</taxon>
        <taxon>Liparidae</taxon>
        <taxon>Liparis</taxon>
    </lineage>
</organism>
<dbReference type="PANTHER" id="PTHR46792:SF2">
    <property type="entry name" value="COILED-COIL DOMAIN-CONTAINING PROTEIN 80"/>
    <property type="match status" value="1"/>
</dbReference>
<feature type="compositionally biased region" description="Basic residues" evidence="8">
    <location>
        <begin position="439"/>
        <end position="449"/>
    </location>
</feature>
<feature type="compositionally biased region" description="Basic and acidic residues" evidence="8">
    <location>
        <begin position="504"/>
        <end position="523"/>
    </location>
</feature>
<dbReference type="GO" id="GO:0030198">
    <property type="term" value="P:extracellular matrix organization"/>
    <property type="evidence" value="ECO:0007669"/>
    <property type="project" value="TreeGrafter"/>
</dbReference>
<feature type="signal peptide" evidence="9">
    <location>
        <begin position="1"/>
        <end position="21"/>
    </location>
</feature>
<evidence type="ECO:0000259" key="10">
    <source>
        <dbReference type="Pfam" id="PF13778"/>
    </source>
</evidence>
<evidence type="ECO:0000256" key="1">
    <source>
        <dbReference type="ARBA" id="ARBA00004498"/>
    </source>
</evidence>
<feature type="region of interest" description="Disordered" evidence="8">
    <location>
        <begin position="295"/>
        <end position="556"/>
    </location>
</feature>
<gene>
    <name evidence="11" type="primary">ccdc80</name>
    <name evidence="11" type="ORF">EYF80_010772</name>
</gene>
<comment type="subunit">
    <text evidence="6">Binds to various extracellular matrix proteins.</text>
</comment>
<proteinExistence type="inferred from homology"/>
<evidence type="ECO:0000256" key="7">
    <source>
        <dbReference type="ARBA" id="ARBA00039956"/>
    </source>
</evidence>
<dbReference type="EMBL" id="SRLO01000068">
    <property type="protein sequence ID" value="TNN79093.1"/>
    <property type="molecule type" value="Genomic_DNA"/>
</dbReference>
<feature type="chain" id="PRO_5021436617" description="Coiled-coil domain-containing protein 80" evidence="9">
    <location>
        <begin position="22"/>
        <end position="856"/>
    </location>
</feature>
<comment type="similarity">
    <text evidence="5">Belongs to the CCDC80 family.</text>
</comment>
<dbReference type="OrthoDB" id="9898686at2759"/>
<dbReference type="InterPro" id="IPR025232">
    <property type="entry name" value="DUF4174"/>
</dbReference>
<keyword evidence="12" id="KW-1185">Reference proteome</keyword>
<dbReference type="Proteomes" id="UP000314294">
    <property type="component" value="Unassembled WGS sequence"/>
</dbReference>
<feature type="region of interest" description="Disordered" evidence="8">
    <location>
        <begin position="84"/>
        <end position="137"/>
    </location>
</feature>
<feature type="region of interest" description="Disordered" evidence="8">
    <location>
        <begin position="41"/>
        <end position="71"/>
    </location>
</feature>
<evidence type="ECO:0000256" key="2">
    <source>
        <dbReference type="ARBA" id="ARBA00022525"/>
    </source>
</evidence>
<evidence type="ECO:0000256" key="8">
    <source>
        <dbReference type="SAM" id="MobiDB-lite"/>
    </source>
</evidence>
<feature type="domain" description="DUF4174" evidence="10">
    <location>
        <begin position="143"/>
        <end position="271"/>
    </location>
</feature>
<feature type="compositionally biased region" description="Basic and acidic residues" evidence="8">
    <location>
        <begin position="419"/>
        <end position="430"/>
    </location>
</feature>
<dbReference type="PANTHER" id="PTHR46792">
    <property type="entry name" value="COILED-COIL DOMAIN-CONTAINING PROTEIN 80"/>
    <property type="match status" value="1"/>
</dbReference>
<dbReference type="AlphaFoldDB" id="A0A4Z2IPJ0"/>
<accession>A0A4Z2IPJ0</accession>
<comment type="caution">
    <text evidence="11">The sequence shown here is derived from an EMBL/GenBank/DDBJ whole genome shotgun (WGS) entry which is preliminary data.</text>
</comment>
<feature type="domain" description="DUF4174" evidence="10">
    <location>
        <begin position="716"/>
        <end position="820"/>
    </location>
</feature>
<evidence type="ECO:0000313" key="12">
    <source>
        <dbReference type="Proteomes" id="UP000314294"/>
    </source>
</evidence>
<dbReference type="Pfam" id="PF13778">
    <property type="entry name" value="DUF4174"/>
    <property type="match status" value="3"/>
</dbReference>
<name>A0A4Z2IPJ0_9TELE</name>
<keyword evidence="3" id="KW-0272">Extracellular matrix</keyword>
<evidence type="ECO:0000256" key="5">
    <source>
        <dbReference type="ARBA" id="ARBA00038037"/>
    </source>
</evidence>
<keyword evidence="2" id="KW-0964">Secreted</keyword>
<feature type="compositionally biased region" description="Basic residues" evidence="8">
    <location>
        <begin position="487"/>
        <end position="503"/>
    </location>
</feature>
<dbReference type="GO" id="GO:0005604">
    <property type="term" value="C:basement membrane"/>
    <property type="evidence" value="ECO:0007669"/>
    <property type="project" value="TreeGrafter"/>
</dbReference>
<feature type="compositionally biased region" description="Basic residues" evidence="8">
    <location>
        <begin position="524"/>
        <end position="533"/>
    </location>
</feature>
<feature type="compositionally biased region" description="Low complexity" evidence="8">
    <location>
        <begin position="312"/>
        <end position="385"/>
    </location>
</feature>
<comment type="subcellular location">
    <subcellularLocation>
        <location evidence="1">Secreted</location>
        <location evidence="1">Extracellular space</location>
        <location evidence="1">Extracellular matrix</location>
    </subcellularLocation>
</comment>
<feature type="compositionally biased region" description="Basic residues" evidence="8">
    <location>
        <begin position="401"/>
        <end position="411"/>
    </location>
</feature>